<organism evidence="4 5">
    <name type="scientific">Streptomyces synnematoformans</name>
    <dbReference type="NCBI Taxonomy" id="415721"/>
    <lineage>
        <taxon>Bacteria</taxon>
        <taxon>Bacillati</taxon>
        <taxon>Actinomycetota</taxon>
        <taxon>Actinomycetes</taxon>
        <taxon>Kitasatosporales</taxon>
        <taxon>Streptomycetaceae</taxon>
        <taxon>Streptomyces</taxon>
    </lineage>
</organism>
<dbReference type="PANTHER" id="PTHR19848:SF8">
    <property type="entry name" value="F-BOX AND WD REPEAT DOMAIN CONTAINING 7"/>
    <property type="match status" value="1"/>
</dbReference>
<evidence type="ECO:0000256" key="2">
    <source>
        <dbReference type="ARBA" id="ARBA00022737"/>
    </source>
</evidence>
<feature type="repeat" description="WD" evidence="3">
    <location>
        <begin position="262"/>
        <end position="294"/>
    </location>
</feature>
<evidence type="ECO:0000256" key="1">
    <source>
        <dbReference type="ARBA" id="ARBA00022574"/>
    </source>
</evidence>
<evidence type="ECO:0000313" key="5">
    <source>
        <dbReference type="Proteomes" id="UP001500443"/>
    </source>
</evidence>
<dbReference type="Gene3D" id="2.130.10.10">
    <property type="entry name" value="YVTN repeat-like/Quinoprotein amine dehydrogenase"/>
    <property type="match status" value="3"/>
</dbReference>
<dbReference type="PROSITE" id="PS50082">
    <property type="entry name" value="WD_REPEATS_2"/>
    <property type="match status" value="1"/>
</dbReference>
<dbReference type="InterPro" id="IPR001680">
    <property type="entry name" value="WD40_rpt"/>
</dbReference>
<reference evidence="4 5" key="1">
    <citation type="journal article" date="2019" name="Int. J. Syst. Evol. Microbiol.">
        <title>The Global Catalogue of Microorganisms (GCM) 10K type strain sequencing project: providing services to taxonomists for standard genome sequencing and annotation.</title>
        <authorList>
            <consortium name="The Broad Institute Genomics Platform"/>
            <consortium name="The Broad Institute Genome Sequencing Center for Infectious Disease"/>
            <person name="Wu L."/>
            <person name="Ma J."/>
        </authorList>
    </citation>
    <scope>NUCLEOTIDE SEQUENCE [LARGE SCALE GENOMIC DNA]</scope>
    <source>
        <strain evidence="4 5">JCM 15481</strain>
    </source>
</reference>
<dbReference type="RefSeq" id="WP_344289721.1">
    <property type="nucleotide sequence ID" value="NZ_BAAAPF010000053.1"/>
</dbReference>
<dbReference type="InterPro" id="IPR011047">
    <property type="entry name" value="Quinoprotein_ADH-like_sf"/>
</dbReference>
<dbReference type="Proteomes" id="UP001500443">
    <property type="component" value="Unassembled WGS sequence"/>
</dbReference>
<dbReference type="InterPro" id="IPR015943">
    <property type="entry name" value="WD40/YVTN_repeat-like_dom_sf"/>
</dbReference>
<keyword evidence="2" id="KW-0677">Repeat</keyword>
<name>A0ABN2Y1W6_9ACTN</name>
<accession>A0ABN2Y1W6</accession>
<keyword evidence="1 3" id="KW-0853">WD repeat</keyword>
<keyword evidence="5" id="KW-1185">Reference proteome</keyword>
<evidence type="ECO:0000256" key="3">
    <source>
        <dbReference type="PROSITE-ProRule" id="PRU00221"/>
    </source>
</evidence>
<sequence>MSTTSDAPVGADATAAYAWTAEVDDVPVCVSAVGDLVAVAGAGGTARVLHAAAGAPVDDFPLPDGLLYAALSPDAQHLVVAGPGGHGLWRRADRRVRRAATGAWSQAAAWSGTDRVAVANGRQAVVLRPDGSEMWATEPAAGTVTDVAWMRGGRRLAVAAYGAVRSHECHRAAPVATYPYVGSHLALAVAPTGRWICGGNQDAVLHIWRTRDGDELTMSAYPRKVSRLAFDGTGRWLATDGAPDVTVWDFSGTGPAGTGPRMLAAHETVTALAWRPGTRAHLASGGDDGTLALWRASAGPAGGSLRPVQRYELGSAVTAVAWSGPGLLIAATRDGRIVALRLPDGTRL</sequence>
<dbReference type="PANTHER" id="PTHR19848">
    <property type="entry name" value="WD40 REPEAT PROTEIN"/>
    <property type="match status" value="1"/>
</dbReference>
<comment type="caution">
    <text evidence="4">The sequence shown here is derived from an EMBL/GenBank/DDBJ whole genome shotgun (WGS) entry which is preliminary data.</text>
</comment>
<protein>
    <submittedName>
        <fullName evidence="4">PD40 domain-containing protein</fullName>
    </submittedName>
</protein>
<gene>
    <name evidence="4" type="ORF">GCM10009802_23300</name>
</gene>
<proteinExistence type="predicted"/>
<evidence type="ECO:0000313" key="4">
    <source>
        <dbReference type="EMBL" id="GAA2120553.1"/>
    </source>
</evidence>
<dbReference type="Pfam" id="PF00400">
    <property type="entry name" value="WD40"/>
    <property type="match status" value="1"/>
</dbReference>
<dbReference type="EMBL" id="BAAAPF010000053">
    <property type="protein sequence ID" value="GAA2120553.1"/>
    <property type="molecule type" value="Genomic_DNA"/>
</dbReference>
<dbReference type="SMART" id="SM00320">
    <property type="entry name" value="WD40"/>
    <property type="match status" value="4"/>
</dbReference>
<dbReference type="SUPFAM" id="SSF50998">
    <property type="entry name" value="Quinoprotein alcohol dehydrogenase-like"/>
    <property type="match status" value="1"/>
</dbReference>